<name>A0AAP6JFA7_9GAMM</name>
<keyword evidence="1" id="KW-0472">Membrane</keyword>
<evidence type="ECO:0000256" key="1">
    <source>
        <dbReference type="SAM" id="Phobius"/>
    </source>
</evidence>
<dbReference type="EMBL" id="JAYGII010000012">
    <property type="protein sequence ID" value="MEA5445566.1"/>
    <property type="molecule type" value="Genomic_DNA"/>
</dbReference>
<dbReference type="AlphaFoldDB" id="A0AAP6JFA7"/>
<dbReference type="RefSeq" id="WP_346051195.1">
    <property type="nucleotide sequence ID" value="NZ_JAYGII010000012.1"/>
</dbReference>
<sequence>MLFYILRVIALAVPLCFVVLVLMHVTISGVAMQASITDVVSTLAAVFGLLFAVVAYFLWHRDKIREDTFEAIRKYLRAIASAEDVKRAIELNYRQLVPEPGSVPIENEAIVKELIQKSYRLQEGRSEAMHDLNVANREMGFWGIKLTKAFEEKHGELLKELRNAATIMTGLNSQLSRFYLHEVSSLDEVQREKAMIDERFRSAARILESRISMGLSGIVQFGGLR</sequence>
<dbReference type="Proteomes" id="UP001302316">
    <property type="component" value="Unassembled WGS sequence"/>
</dbReference>
<gene>
    <name evidence="2" type="ORF">VCB98_07020</name>
</gene>
<organism evidence="2 3">
    <name type="scientific">Natronospira elongata</name>
    <dbReference type="NCBI Taxonomy" id="3110268"/>
    <lineage>
        <taxon>Bacteria</taxon>
        <taxon>Pseudomonadati</taxon>
        <taxon>Pseudomonadota</taxon>
        <taxon>Gammaproteobacteria</taxon>
        <taxon>Natronospirales</taxon>
        <taxon>Natronospiraceae</taxon>
        <taxon>Natronospira</taxon>
    </lineage>
</organism>
<keyword evidence="1" id="KW-1133">Transmembrane helix</keyword>
<keyword evidence="1" id="KW-0812">Transmembrane</keyword>
<accession>A0AAP6JFA7</accession>
<protein>
    <submittedName>
        <fullName evidence="2">Uncharacterized protein</fullName>
    </submittedName>
</protein>
<feature type="transmembrane region" description="Helical" evidence="1">
    <location>
        <begin position="39"/>
        <end position="59"/>
    </location>
</feature>
<keyword evidence="3" id="KW-1185">Reference proteome</keyword>
<feature type="transmembrane region" description="Helical" evidence="1">
    <location>
        <begin position="5"/>
        <end position="27"/>
    </location>
</feature>
<evidence type="ECO:0000313" key="3">
    <source>
        <dbReference type="Proteomes" id="UP001302316"/>
    </source>
</evidence>
<proteinExistence type="predicted"/>
<evidence type="ECO:0000313" key="2">
    <source>
        <dbReference type="EMBL" id="MEA5445566.1"/>
    </source>
</evidence>
<reference evidence="2 3" key="1">
    <citation type="submission" date="2023-12" db="EMBL/GenBank/DDBJ databases">
        <title>Whole-genome sequencing of halo(alkali)philic microorganisms from hypersaline lakes.</title>
        <authorList>
            <person name="Sorokin D.Y."/>
            <person name="Merkel A.Y."/>
            <person name="Messina E."/>
            <person name="Yakimov M."/>
        </authorList>
    </citation>
    <scope>NUCLEOTIDE SEQUENCE [LARGE SCALE GENOMIC DNA]</scope>
    <source>
        <strain evidence="2 3">AB-CW1</strain>
    </source>
</reference>
<comment type="caution">
    <text evidence="2">The sequence shown here is derived from an EMBL/GenBank/DDBJ whole genome shotgun (WGS) entry which is preliminary data.</text>
</comment>